<reference evidence="2 3" key="1">
    <citation type="submission" date="2020-05" db="EMBL/GenBank/DDBJ databases">
        <title>Distinct polysaccharide utilization as determinants for interspecies competition between intestinal Prevotella spp.</title>
        <authorList>
            <person name="Galvez E.J.C."/>
            <person name="Iljazovic A."/>
            <person name="Strowig T."/>
        </authorList>
    </citation>
    <scope>NUCLEOTIDE SEQUENCE [LARGE SCALE GENOMIC DNA]</scope>
    <source>
        <strain evidence="2 3">PMUR</strain>
    </source>
</reference>
<dbReference type="Pfam" id="PF16120">
    <property type="entry name" value="DUF4836"/>
    <property type="match status" value="1"/>
</dbReference>
<name>A0ABX2AMS1_9BACT</name>
<feature type="signal peptide" evidence="1">
    <location>
        <begin position="1"/>
        <end position="30"/>
    </location>
</feature>
<protein>
    <submittedName>
        <fullName evidence="2">DUF4836 family protein</fullName>
    </submittedName>
</protein>
<proteinExistence type="predicted"/>
<evidence type="ECO:0000313" key="2">
    <source>
        <dbReference type="EMBL" id="NPD92203.1"/>
    </source>
</evidence>
<feature type="chain" id="PRO_5047308436" evidence="1">
    <location>
        <begin position="31"/>
        <end position="461"/>
    </location>
</feature>
<dbReference type="RefSeq" id="WP_172275555.1">
    <property type="nucleotide sequence ID" value="NZ_CASGMU010000014.1"/>
</dbReference>
<comment type="caution">
    <text evidence="2">The sequence shown here is derived from an EMBL/GenBank/DDBJ whole genome shotgun (WGS) entry which is preliminary data.</text>
</comment>
<dbReference type="InterPro" id="IPR032276">
    <property type="entry name" value="DUF4836"/>
</dbReference>
<sequence>MSINPISFFRHTYILFLSVSVMLVASCSDADYMSVIPRDCMAVMRINVSDAVSKSGSGITNRPGMLKSFFCIDDIKESGIDFTEPIYAFETSDGNIGVVAKVGSKGKLEDWLTVLHDNGKASEIKERKGFGFSIVNGSYMAGFSGSALLVMGPVASSSVAEVQRRMIRYLDSDDGAEVKSARIMQYLDTMDGNIALVAQANALPERFVAPFMIGAPKNARPADIIIAASFEQEGRCLNITGETFSFNPDTDSVLKESMKAYKPITGKHIDCIPYDASVSVICGVDGNDYIDLLRRNDTFRVLLAGLNTAIDIDKMLKSVNGDMLMTFGNIGNGKPHFSLIAEVSDAGWLEDVGYWKASTPSGTSITDWKFNDSYHFNGGDWNAYFGLTSDNMMYICSSESLASAVQARQAMPFPDDIAAKIKGKHLCAVINIGGILDGNPQMKALTGSILGNVERIVYFTK</sequence>
<evidence type="ECO:0000256" key="1">
    <source>
        <dbReference type="SAM" id="SignalP"/>
    </source>
</evidence>
<evidence type="ECO:0000313" key="3">
    <source>
        <dbReference type="Proteomes" id="UP000714420"/>
    </source>
</evidence>
<dbReference type="EMBL" id="JABKKF010000006">
    <property type="protein sequence ID" value="NPD92203.1"/>
    <property type="molecule type" value="Genomic_DNA"/>
</dbReference>
<accession>A0ABX2AMS1</accession>
<keyword evidence="3" id="KW-1185">Reference proteome</keyword>
<keyword evidence="1" id="KW-0732">Signal</keyword>
<organism evidence="2 3">
    <name type="scientific">Xylanibacter muris</name>
    <dbReference type="NCBI Taxonomy" id="2736290"/>
    <lineage>
        <taxon>Bacteria</taxon>
        <taxon>Pseudomonadati</taxon>
        <taxon>Bacteroidota</taxon>
        <taxon>Bacteroidia</taxon>
        <taxon>Bacteroidales</taxon>
        <taxon>Prevotellaceae</taxon>
        <taxon>Xylanibacter</taxon>
    </lineage>
</organism>
<gene>
    <name evidence="2" type="ORF">HPS56_07565</name>
</gene>
<dbReference type="Proteomes" id="UP000714420">
    <property type="component" value="Unassembled WGS sequence"/>
</dbReference>